<dbReference type="EMBL" id="CACVAY010000023">
    <property type="protein sequence ID" value="CAA6804769.1"/>
    <property type="molecule type" value="Genomic_DNA"/>
</dbReference>
<evidence type="ECO:0000256" key="3">
    <source>
        <dbReference type="ARBA" id="ARBA00031983"/>
    </source>
</evidence>
<reference evidence="6" key="1">
    <citation type="submission" date="2020-01" db="EMBL/GenBank/DDBJ databases">
        <authorList>
            <person name="Meier V. D."/>
            <person name="Meier V D."/>
        </authorList>
    </citation>
    <scope>NUCLEOTIDE SEQUENCE</scope>
    <source>
        <strain evidence="6">HLG_WM_MAG_07</strain>
    </source>
</reference>
<organism evidence="6">
    <name type="scientific">uncultured Thiotrichaceae bacterium</name>
    <dbReference type="NCBI Taxonomy" id="298394"/>
    <lineage>
        <taxon>Bacteria</taxon>
        <taxon>Pseudomonadati</taxon>
        <taxon>Pseudomonadota</taxon>
        <taxon>Gammaproteobacteria</taxon>
        <taxon>Thiotrichales</taxon>
        <taxon>Thiotrichaceae</taxon>
        <taxon>environmental samples</taxon>
    </lineage>
</organism>
<dbReference type="Pfam" id="PF11892">
    <property type="entry name" value="PpnN_C"/>
    <property type="match status" value="1"/>
</dbReference>
<dbReference type="PANTHER" id="PTHR43393">
    <property type="entry name" value="CYTOKININ RIBOSIDE 5'-MONOPHOSPHATE PHOSPHORIBOHYDROLASE"/>
    <property type="match status" value="1"/>
</dbReference>
<accession>A0A6S6SHC9</accession>
<dbReference type="InterPro" id="IPR052341">
    <property type="entry name" value="LOG_family_nucleotidases"/>
</dbReference>
<dbReference type="InterPro" id="IPR037153">
    <property type="entry name" value="PpnN-like_sf"/>
</dbReference>
<dbReference type="InterPro" id="IPR027820">
    <property type="entry name" value="PpnN_N"/>
</dbReference>
<dbReference type="EC" id="3.2.2.4" evidence="2"/>
<sequence length="456" mass="51042">MTNQLVDARITPTAHLSMLSKLEVSKLLDSSQTGLHKLFRQCALAVLTHGNYTDDAKELLDRHTSFDIRIIQQDRGIKLEVQGAPGEAFVDGEMIKGTNEHLFAVLRDIIYSYDAIIENPKFDLTNSEGITNAVFHIMRNSGTLRPRSNPELVVCWGGHSISREEYLYTKEVGYQLGLRGMDICTGCGPGAMKGPMKGASFGHLKQRISDGQYLGITEPGIIAAESPNPIVNDLVILPDIEKRLEAFVRTGHAIVVFPGGAGTMEEILYILGILLHPENAFVPYPLIFTAPKVAGDYFQKVDEFIRNTLGPKAQKRYEIIIDDPESVARSIKRGVKKVKNFRRDHSDAYYFNWLLNIDHEFQEAFIPTHENMANLSITKALAPHELAANLRRAFSGIVAGNVKDEGIRAIEEYGQFKLTGDKDIMQSMDELLKSFIEQDRMKLPSDIAYKPCYEIV</sequence>
<protein>
    <recommendedName>
        <fullName evidence="3">AMP nucleosidase</fullName>
        <ecNumber evidence="2">3.2.2.4</ecNumber>
    </recommendedName>
    <alternativeName>
        <fullName evidence="3">AMP nucleosidase</fullName>
    </alternativeName>
</protein>
<dbReference type="PANTHER" id="PTHR43393:SF1">
    <property type="entry name" value="PYRIMIDINE_PURINE NUCLEOTIDE 5'-MONOPHOSPHATE NUCLEOSIDASE"/>
    <property type="match status" value="1"/>
</dbReference>
<dbReference type="InterPro" id="IPR021826">
    <property type="entry name" value="PpnN_C"/>
</dbReference>
<dbReference type="Pfam" id="PF14793">
    <property type="entry name" value="DUF4478"/>
    <property type="match status" value="1"/>
</dbReference>
<name>A0A6S6SHC9_9GAMM</name>
<dbReference type="Gene3D" id="3.40.50.450">
    <property type="match status" value="1"/>
</dbReference>
<dbReference type="Pfam" id="PF03641">
    <property type="entry name" value="Lysine_decarbox"/>
    <property type="match status" value="1"/>
</dbReference>
<feature type="domain" description="Pyrimidine/purine nucleotide 5'-monophosphate nucleosidase C-terminal" evidence="4">
    <location>
        <begin position="335"/>
        <end position="456"/>
    </location>
</feature>
<gene>
    <name evidence="6" type="ORF">HELGO_WM31715</name>
</gene>
<evidence type="ECO:0000256" key="1">
    <source>
        <dbReference type="ARBA" id="ARBA00000274"/>
    </source>
</evidence>
<comment type="catalytic activity">
    <reaction evidence="1">
        <text>AMP + H2O = D-ribose 5-phosphate + adenine</text>
        <dbReference type="Rhea" id="RHEA:20129"/>
        <dbReference type="ChEBI" id="CHEBI:15377"/>
        <dbReference type="ChEBI" id="CHEBI:16708"/>
        <dbReference type="ChEBI" id="CHEBI:78346"/>
        <dbReference type="ChEBI" id="CHEBI:456215"/>
        <dbReference type="EC" id="3.2.2.4"/>
    </reaction>
</comment>
<dbReference type="AlphaFoldDB" id="A0A6S6SHC9"/>
<proteinExistence type="predicted"/>
<evidence type="ECO:0000259" key="5">
    <source>
        <dbReference type="Pfam" id="PF14793"/>
    </source>
</evidence>
<feature type="domain" description="Pyrimidine/purine nucleotide 5'-monophosphate nucleosidase N-terminal" evidence="5">
    <location>
        <begin position="9"/>
        <end position="113"/>
    </location>
</feature>
<dbReference type="InterPro" id="IPR049788">
    <property type="entry name" value="PpnN"/>
</dbReference>
<evidence type="ECO:0000313" key="6">
    <source>
        <dbReference type="EMBL" id="CAA6804769.1"/>
    </source>
</evidence>
<dbReference type="Gene3D" id="3.30.1850.10">
    <property type="entry name" value="MoCo carrier protein-like"/>
    <property type="match status" value="1"/>
</dbReference>
<dbReference type="NCBIfam" id="NF038390">
    <property type="entry name" value="Nsidase_PpnN"/>
    <property type="match status" value="1"/>
</dbReference>
<evidence type="ECO:0000259" key="4">
    <source>
        <dbReference type="Pfam" id="PF11892"/>
    </source>
</evidence>
<dbReference type="SUPFAM" id="SSF102405">
    <property type="entry name" value="MCP/YpsA-like"/>
    <property type="match status" value="1"/>
</dbReference>
<evidence type="ECO:0000256" key="2">
    <source>
        <dbReference type="ARBA" id="ARBA00011985"/>
    </source>
</evidence>
<dbReference type="GO" id="GO:0005829">
    <property type="term" value="C:cytosol"/>
    <property type="evidence" value="ECO:0007669"/>
    <property type="project" value="TreeGrafter"/>
</dbReference>
<dbReference type="InterPro" id="IPR031100">
    <property type="entry name" value="LOG_fam"/>
</dbReference>
<dbReference type="GO" id="GO:0008714">
    <property type="term" value="F:AMP nucleosidase activity"/>
    <property type="evidence" value="ECO:0007669"/>
    <property type="project" value="UniProtKB-EC"/>
</dbReference>